<evidence type="ECO:0000256" key="1">
    <source>
        <dbReference type="SAM" id="MobiDB-lite"/>
    </source>
</evidence>
<keyword evidence="2" id="KW-0472">Membrane</keyword>
<reference evidence="3 4" key="1">
    <citation type="submission" date="2019-06" db="EMBL/GenBank/DDBJ databases">
        <title>Complete genome sequence of Cutibacterium acnes subsp. acnes NBRC 107605.</title>
        <authorList>
            <person name="Miura T."/>
            <person name="Furukawa M."/>
            <person name="Shimamura M."/>
            <person name="Ohyama Y."/>
            <person name="Yamazoe A."/>
            <person name="Kawasaki H."/>
        </authorList>
    </citation>
    <scope>NUCLEOTIDE SEQUENCE [LARGE SCALE GENOMIC DNA]</scope>
    <source>
        <strain evidence="3 4">NBRC 107605</strain>
    </source>
</reference>
<protein>
    <submittedName>
        <fullName evidence="3">Uncharacterized protein</fullName>
    </submittedName>
</protein>
<name>A0ABM7H0I7_CUTAC</name>
<evidence type="ECO:0000256" key="2">
    <source>
        <dbReference type="SAM" id="Phobius"/>
    </source>
</evidence>
<evidence type="ECO:0000313" key="4">
    <source>
        <dbReference type="Proteomes" id="UP000318594"/>
    </source>
</evidence>
<keyword evidence="2" id="KW-1133">Transmembrane helix</keyword>
<accession>A0ABM7H0I7</accession>
<sequence>MSSPYQPGFQSTQQGDRSKSEFSFAPGETNVFVTHYSPSLMTAWLKTELTVTSRRLLARKSNTLLGVIPLGHDDAAMPLGSISEVGVNSKFHPGRAIMAIVWLVLMISMFNAHQPVLGVLALLLLIVAVLTTMDAELRVVNNAGSVTSLTVSALEKAKLQSFKQEVEQRLYADQALLMHRESMNQAQNFATIQQAQMSALLAQGQLQNQLSNDKGQQPPTQMPNPNTQG</sequence>
<feature type="transmembrane region" description="Helical" evidence="2">
    <location>
        <begin position="93"/>
        <end position="110"/>
    </location>
</feature>
<evidence type="ECO:0000313" key="3">
    <source>
        <dbReference type="EMBL" id="BBK85078.1"/>
    </source>
</evidence>
<keyword evidence="2" id="KW-0812">Transmembrane</keyword>
<feature type="region of interest" description="Disordered" evidence="1">
    <location>
        <begin position="1"/>
        <end position="21"/>
    </location>
</feature>
<feature type="compositionally biased region" description="Polar residues" evidence="1">
    <location>
        <begin position="1"/>
        <end position="15"/>
    </location>
</feature>
<dbReference type="EMBL" id="AP019723">
    <property type="protein sequence ID" value="BBK85078.1"/>
    <property type="molecule type" value="Genomic_DNA"/>
</dbReference>
<keyword evidence="4" id="KW-1185">Reference proteome</keyword>
<feature type="region of interest" description="Disordered" evidence="1">
    <location>
        <begin position="210"/>
        <end position="229"/>
    </location>
</feature>
<proteinExistence type="predicted"/>
<dbReference type="Proteomes" id="UP000318594">
    <property type="component" value="Chromosome"/>
</dbReference>
<organism evidence="3 4">
    <name type="scientific">Cutibacterium acnes subsp. acnes</name>
    <dbReference type="NCBI Taxonomy" id="1734925"/>
    <lineage>
        <taxon>Bacteria</taxon>
        <taxon>Bacillati</taxon>
        <taxon>Actinomycetota</taxon>
        <taxon>Actinomycetes</taxon>
        <taxon>Propionibacteriales</taxon>
        <taxon>Propionibacteriaceae</taxon>
        <taxon>Cutibacterium</taxon>
    </lineage>
</organism>
<gene>
    <name evidence="3" type="ORF">CacPP4_16930</name>
</gene>